<dbReference type="InterPro" id="IPR001330">
    <property type="entry name" value="Prenyltrans"/>
</dbReference>
<dbReference type="SUPFAM" id="SSF48239">
    <property type="entry name" value="Terpenoid cyclases/Protein prenyltransferases"/>
    <property type="match status" value="1"/>
</dbReference>
<evidence type="ECO:0000256" key="6">
    <source>
        <dbReference type="ARBA" id="ARBA00022737"/>
    </source>
</evidence>
<dbReference type="GO" id="GO:0004662">
    <property type="term" value="F:CAAX-protein geranylgeranyltransferase activity"/>
    <property type="evidence" value="ECO:0007669"/>
    <property type="project" value="TreeGrafter"/>
</dbReference>
<evidence type="ECO:0000256" key="5">
    <source>
        <dbReference type="ARBA" id="ARBA00022723"/>
    </source>
</evidence>
<keyword evidence="4" id="KW-0808">Transferase</keyword>
<evidence type="ECO:0000313" key="10">
    <source>
        <dbReference type="Proteomes" id="UP000799770"/>
    </source>
</evidence>
<dbReference type="Gene3D" id="1.50.10.20">
    <property type="match status" value="1"/>
</dbReference>
<evidence type="ECO:0000256" key="7">
    <source>
        <dbReference type="ARBA" id="ARBA00022833"/>
    </source>
</evidence>
<name>A0A6A5YQ19_9PLEO</name>
<comment type="similarity">
    <text evidence="2">Belongs to the protein prenyltransferase subunit beta family.</text>
</comment>
<comment type="cofactor">
    <cofactor evidence="1">
        <name>Zn(2+)</name>
        <dbReference type="ChEBI" id="CHEBI:29105"/>
    </cofactor>
</comment>
<gene>
    <name evidence="9" type="ORF">BDV96DRAFT_586458</name>
</gene>
<evidence type="ECO:0000256" key="2">
    <source>
        <dbReference type="ARBA" id="ARBA00010497"/>
    </source>
</evidence>
<keyword evidence="5" id="KW-0479">Metal-binding</keyword>
<evidence type="ECO:0000256" key="3">
    <source>
        <dbReference type="ARBA" id="ARBA00022602"/>
    </source>
</evidence>
<sequence length="433" mass="47993">MAVGPSVAGDDSTLNYSKHINYWRRCAKTYLPTQYTGNDCNRMMLAFFVLSALDLLGDLPTALSAEERQGFVEWVYRCQLPEGCFRPAPATNLGSQGNEENRIWDPVHLPGTFFALQILILLGDDLSRVKRREILQSLLKLQRPDGGFGQSVGEKDRVEGGNDTRFGYMGAAVRWILRGTVEGPVDGVPDIDVDKFVKCVQISETYDGGISEEPFHEAHAGFTCCAIGALYFVDRLPLKASQPPDDRIRGLTNLPMTLHWLVSRLTLTLDEEDAVDTLGDETDSAATCHDSHSFVKLGSYPSEGGKLSFLEQPTSHFELDWVGVNGRCNKIADTCYAFWGCAPLKMLDHLELIDTRPIRRWLLDKTQHVVGGFSKLPGDPPDIYHSYLGLAILSIFGEPGLKDVDAALCMSNRAKEHLESLPWRQAIVGEKGS</sequence>
<dbReference type="Pfam" id="PF00432">
    <property type="entry name" value="Prenyltrans"/>
    <property type="match status" value="1"/>
</dbReference>
<evidence type="ECO:0000256" key="4">
    <source>
        <dbReference type="ARBA" id="ARBA00022679"/>
    </source>
</evidence>
<evidence type="ECO:0000256" key="1">
    <source>
        <dbReference type="ARBA" id="ARBA00001947"/>
    </source>
</evidence>
<organism evidence="9 10">
    <name type="scientific">Lophiotrema nucula</name>
    <dbReference type="NCBI Taxonomy" id="690887"/>
    <lineage>
        <taxon>Eukaryota</taxon>
        <taxon>Fungi</taxon>
        <taxon>Dikarya</taxon>
        <taxon>Ascomycota</taxon>
        <taxon>Pezizomycotina</taxon>
        <taxon>Dothideomycetes</taxon>
        <taxon>Pleosporomycetidae</taxon>
        <taxon>Pleosporales</taxon>
        <taxon>Lophiotremataceae</taxon>
        <taxon>Lophiotrema</taxon>
    </lineage>
</organism>
<reference evidence="9" key="1">
    <citation type="journal article" date="2020" name="Stud. Mycol.">
        <title>101 Dothideomycetes genomes: a test case for predicting lifestyles and emergence of pathogens.</title>
        <authorList>
            <person name="Haridas S."/>
            <person name="Albert R."/>
            <person name="Binder M."/>
            <person name="Bloem J."/>
            <person name="Labutti K."/>
            <person name="Salamov A."/>
            <person name="Andreopoulos B."/>
            <person name="Baker S."/>
            <person name="Barry K."/>
            <person name="Bills G."/>
            <person name="Bluhm B."/>
            <person name="Cannon C."/>
            <person name="Castanera R."/>
            <person name="Culley D."/>
            <person name="Daum C."/>
            <person name="Ezra D."/>
            <person name="Gonzalez J."/>
            <person name="Henrissat B."/>
            <person name="Kuo A."/>
            <person name="Liang C."/>
            <person name="Lipzen A."/>
            <person name="Lutzoni F."/>
            <person name="Magnuson J."/>
            <person name="Mondo S."/>
            <person name="Nolan M."/>
            <person name="Ohm R."/>
            <person name="Pangilinan J."/>
            <person name="Park H.-J."/>
            <person name="Ramirez L."/>
            <person name="Alfaro M."/>
            <person name="Sun H."/>
            <person name="Tritt A."/>
            <person name="Yoshinaga Y."/>
            <person name="Zwiers L.-H."/>
            <person name="Turgeon B."/>
            <person name="Goodwin S."/>
            <person name="Spatafora J."/>
            <person name="Crous P."/>
            <person name="Grigoriev I."/>
        </authorList>
    </citation>
    <scope>NUCLEOTIDE SEQUENCE</scope>
    <source>
        <strain evidence="9">CBS 627.86</strain>
    </source>
</reference>
<evidence type="ECO:0000313" key="9">
    <source>
        <dbReference type="EMBL" id="KAF2109043.1"/>
    </source>
</evidence>
<protein>
    <submittedName>
        <fullName evidence="9">Geranylgeranyl transferas-like protein type i beta subunit</fullName>
    </submittedName>
</protein>
<keyword evidence="3" id="KW-0637">Prenyltransferase</keyword>
<dbReference type="GO" id="GO:0046872">
    <property type="term" value="F:metal ion binding"/>
    <property type="evidence" value="ECO:0007669"/>
    <property type="project" value="UniProtKB-KW"/>
</dbReference>
<dbReference type="AlphaFoldDB" id="A0A6A5YQ19"/>
<dbReference type="InterPro" id="IPR045089">
    <property type="entry name" value="PGGT1B-like"/>
</dbReference>
<dbReference type="Proteomes" id="UP000799770">
    <property type="component" value="Unassembled WGS sequence"/>
</dbReference>
<accession>A0A6A5YQ19</accession>
<evidence type="ECO:0000259" key="8">
    <source>
        <dbReference type="Pfam" id="PF00432"/>
    </source>
</evidence>
<dbReference type="InterPro" id="IPR008930">
    <property type="entry name" value="Terpenoid_cyclase/PrenylTrfase"/>
</dbReference>
<keyword evidence="10" id="KW-1185">Reference proteome</keyword>
<feature type="domain" description="Prenyltransferase alpha-alpha toroid" evidence="8">
    <location>
        <begin position="14"/>
        <end position="410"/>
    </location>
</feature>
<dbReference type="OrthoDB" id="24893at2759"/>
<keyword evidence="7" id="KW-0862">Zinc</keyword>
<dbReference type="GO" id="GO:0005953">
    <property type="term" value="C:CAAX-protein geranylgeranyltransferase complex"/>
    <property type="evidence" value="ECO:0007669"/>
    <property type="project" value="TreeGrafter"/>
</dbReference>
<proteinExistence type="inferred from homology"/>
<dbReference type="PANTHER" id="PTHR11774:SF4">
    <property type="entry name" value="GERANYLGERANYL TRANSFERASE TYPE-1 SUBUNIT BETA"/>
    <property type="match status" value="1"/>
</dbReference>
<keyword evidence="6" id="KW-0677">Repeat</keyword>
<dbReference type="PANTHER" id="PTHR11774">
    <property type="entry name" value="GERANYLGERANYL TRANSFERASE TYPE BETA SUBUNIT"/>
    <property type="match status" value="1"/>
</dbReference>
<dbReference type="EMBL" id="ML977344">
    <property type="protein sequence ID" value="KAF2109043.1"/>
    <property type="molecule type" value="Genomic_DNA"/>
</dbReference>